<dbReference type="Pfam" id="PF00550">
    <property type="entry name" value="PP-binding"/>
    <property type="match status" value="1"/>
</dbReference>
<protein>
    <recommendedName>
        <fullName evidence="1">Carrier domain-containing protein</fullName>
    </recommendedName>
</protein>
<dbReference type="InterPro" id="IPR036736">
    <property type="entry name" value="ACP-like_sf"/>
</dbReference>
<dbReference type="PROSITE" id="PS50075">
    <property type="entry name" value="CARRIER"/>
    <property type="match status" value="1"/>
</dbReference>
<keyword evidence="3" id="KW-1185">Reference proteome</keyword>
<dbReference type="Proteomes" id="UP000680038">
    <property type="component" value="Unassembled WGS sequence"/>
</dbReference>
<evidence type="ECO:0000313" key="2">
    <source>
        <dbReference type="EMBL" id="CAG5008219.1"/>
    </source>
</evidence>
<dbReference type="Gene3D" id="1.10.1200.10">
    <property type="entry name" value="ACP-like"/>
    <property type="match status" value="1"/>
</dbReference>
<name>A0A916JEU8_9BACT</name>
<accession>A0A916JEU8</accession>
<dbReference type="InterPro" id="IPR009081">
    <property type="entry name" value="PP-bd_ACP"/>
</dbReference>
<dbReference type="RefSeq" id="WP_215240619.1">
    <property type="nucleotide sequence ID" value="NZ_CAJRAF010000002.1"/>
</dbReference>
<sequence length="82" mass="9404">MKKSSLEIANWLAARIAHYAQVDPETINIETEIAVYRLDSLLMVNITSELEEWLGTEVNPTLLWEMRTIAATADWIVENEDI</sequence>
<dbReference type="SUPFAM" id="SSF47336">
    <property type="entry name" value="ACP-like"/>
    <property type="match status" value="1"/>
</dbReference>
<evidence type="ECO:0000313" key="3">
    <source>
        <dbReference type="Proteomes" id="UP000680038"/>
    </source>
</evidence>
<dbReference type="AlphaFoldDB" id="A0A916JEU8"/>
<gene>
    <name evidence="2" type="ORF">DYBT9275_04221</name>
</gene>
<reference evidence="2" key="1">
    <citation type="submission" date="2021-04" db="EMBL/GenBank/DDBJ databases">
        <authorList>
            <person name="Rodrigo-Torres L."/>
            <person name="Arahal R. D."/>
            <person name="Lucena T."/>
        </authorList>
    </citation>
    <scope>NUCLEOTIDE SEQUENCE</scope>
    <source>
        <strain evidence="2">CECT 9275</strain>
    </source>
</reference>
<organism evidence="2 3">
    <name type="scientific">Dyadobacter helix</name>
    <dbReference type="NCBI Taxonomy" id="2822344"/>
    <lineage>
        <taxon>Bacteria</taxon>
        <taxon>Pseudomonadati</taxon>
        <taxon>Bacteroidota</taxon>
        <taxon>Cytophagia</taxon>
        <taxon>Cytophagales</taxon>
        <taxon>Spirosomataceae</taxon>
        <taxon>Dyadobacter</taxon>
    </lineage>
</organism>
<proteinExistence type="predicted"/>
<dbReference type="EMBL" id="CAJRAF010000002">
    <property type="protein sequence ID" value="CAG5008219.1"/>
    <property type="molecule type" value="Genomic_DNA"/>
</dbReference>
<feature type="domain" description="Carrier" evidence="1">
    <location>
        <begin position="6"/>
        <end position="80"/>
    </location>
</feature>
<comment type="caution">
    <text evidence="2">The sequence shown here is derived from an EMBL/GenBank/DDBJ whole genome shotgun (WGS) entry which is preliminary data.</text>
</comment>
<evidence type="ECO:0000259" key="1">
    <source>
        <dbReference type="PROSITE" id="PS50075"/>
    </source>
</evidence>